<dbReference type="InterPro" id="IPR050832">
    <property type="entry name" value="Bact_Acetyltransf"/>
</dbReference>
<dbReference type="InterPro" id="IPR000182">
    <property type="entry name" value="GNAT_dom"/>
</dbReference>
<keyword evidence="2" id="KW-0012">Acyltransferase</keyword>
<comment type="caution">
    <text evidence="4">The sequence shown here is derived from an EMBL/GenBank/DDBJ whole genome shotgun (WGS) entry which is preliminary data.</text>
</comment>
<keyword evidence="5" id="KW-1185">Reference proteome</keyword>
<dbReference type="SUPFAM" id="SSF55729">
    <property type="entry name" value="Acyl-CoA N-acyltransferases (Nat)"/>
    <property type="match status" value="1"/>
</dbReference>
<dbReference type="AlphaFoldDB" id="A0A5B0E1Z4"/>
<evidence type="ECO:0000256" key="1">
    <source>
        <dbReference type="ARBA" id="ARBA00022679"/>
    </source>
</evidence>
<name>A0A5B0E1Z4_9HYPH</name>
<dbReference type="OrthoDB" id="9815099at2"/>
<gene>
    <name evidence="4" type="ORF">FPY71_02705</name>
</gene>
<reference evidence="4 5" key="1">
    <citation type="submission" date="2019-08" db="EMBL/GenBank/DDBJ databases">
        <title>Aureimonas fodiniaquatilis sp. nov., isolated from a coal mine wastewater.</title>
        <authorList>
            <person name="Kim W."/>
        </authorList>
    </citation>
    <scope>NUCLEOTIDE SEQUENCE [LARGE SCALE GENOMIC DNA]</scope>
    <source>
        <strain evidence="4 5">CAU 1482</strain>
    </source>
</reference>
<accession>A0A5B0E1Z4</accession>
<evidence type="ECO:0000313" key="5">
    <source>
        <dbReference type="Proteomes" id="UP000324738"/>
    </source>
</evidence>
<feature type="domain" description="N-acetyltransferase" evidence="3">
    <location>
        <begin position="6"/>
        <end position="151"/>
    </location>
</feature>
<dbReference type="Pfam" id="PF00583">
    <property type="entry name" value="Acetyltransf_1"/>
    <property type="match status" value="1"/>
</dbReference>
<evidence type="ECO:0000256" key="2">
    <source>
        <dbReference type="ARBA" id="ARBA00023315"/>
    </source>
</evidence>
<dbReference type="Proteomes" id="UP000324738">
    <property type="component" value="Unassembled WGS sequence"/>
</dbReference>
<keyword evidence="1 4" id="KW-0808">Transferase</keyword>
<dbReference type="Gene3D" id="3.40.630.30">
    <property type="match status" value="1"/>
</dbReference>
<dbReference type="CDD" id="cd04301">
    <property type="entry name" value="NAT_SF"/>
    <property type="match status" value="1"/>
</dbReference>
<protein>
    <submittedName>
        <fullName evidence="4">N-acetyltransferase</fullName>
    </submittedName>
</protein>
<sequence length="168" mass="17791">MHAAELEFSTEAPHHAHDVEEISAEAFGPGRFARAAARVREMTAHAHDLSFVVCLNGKVVGSVRQTLVRAGERPVVMLGPLAVRPAYKGQGLGAALMGQAADAAKAAGEELIFLVGDRPYYMPLGYMPVPRGTLLMPGPVDPDRILALPLKPGAMDGFGGRISARIRA</sequence>
<dbReference type="PANTHER" id="PTHR43877:SF1">
    <property type="entry name" value="ACETYLTRANSFERASE"/>
    <property type="match status" value="1"/>
</dbReference>
<dbReference type="PANTHER" id="PTHR43877">
    <property type="entry name" value="AMINOALKYLPHOSPHONATE N-ACETYLTRANSFERASE-RELATED-RELATED"/>
    <property type="match status" value="1"/>
</dbReference>
<evidence type="ECO:0000259" key="3">
    <source>
        <dbReference type="PROSITE" id="PS51186"/>
    </source>
</evidence>
<dbReference type="EMBL" id="VTWH01000001">
    <property type="protein sequence ID" value="KAA0972686.1"/>
    <property type="molecule type" value="Genomic_DNA"/>
</dbReference>
<proteinExistence type="predicted"/>
<dbReference type="GO" id="GO:0016747">
    <property type="term" value="F:acyltransferase activity, transferring groups other than amino-acyl groups"/>
    <property type="evidence" value="ECO:0007669"/>
    <property type="project" value="InterPro"/>
</dbReference>
<dbReference type="InterPro" id="IPR016181">
    <property type="entry name" value="Acyl_CoA_acyltransferase"/>
</dbReference>
<dbReference type="PROSITE" id="PS51186">
    <property type="entry name" value="GNAT"/>
    <property type="match status" value="1"/>
</dbReference>
<evidence type="ECO:0000313" key="4">
    <source>
        <dbReference type="EMBL" id="KAA0972686.1"/>
    </source>
</evidence>
<organism evidence="4 5">
    <name type="scientific">Aureimonas fodinaquatilis</name>
    <dbReference type="NCBI Taxonomy" id="2565783"/>
    <lineage>
        <taxon>Bacteria</taxon>
        <taxon>Pseudomonadati</taxon>
        <taxon>Pseudomonadota</taxon>
        <taxon>Alphaproteobacteria</taxon>
        <taxon>Hyphomicrobiales</taxon>
        <taxon>Aurantimonadaceae</taxon>
        <taxon>Aureimonas</taxon>
    </lineage>
</organism>